<protein>
    <recommendedName>
        <fullName evidence="3">Acetyltransferase, GNAT family</fullName>
    </recommendedName>
</protein>
<proteinExistence type="predicted"/>
<sequence length="51" mass="6052">MLELYTDRLRLHSLQAADWNNFLMLHQDPIINHFVRLLDEESVIRKSSSKG</sequence>
<dbReference type="HOGENOM" id="CLU_3103762_0_0_6"/>
<organism evidence="1 2">
    <name type="scientific">Shewanella violacea (strain JCM 10179 / CIP 106290 / LMG 19151 / DSS12)</name>
    <dbReference type="NCBI Taxonomy" id="637905"/>
    <lineage>
        <taxon>Bacteria</taxon>
        <taxon>Pseudomonadati</taxon>
        <taxon>Pseudomonadota</taxon>
        <taxon>Gammaproteobacteria</taxon>
        <taxon>Alteromonadales</taxon>
        <taxon>Shewanellaceae</taxon>
        <taxon>Shewanella</taxon>
    </lineage>
</organism>
<dbReference type="EMBL" id="AP011177">
    <property type="protein sequence ID" value="BAJ02928.1"/>
    <property type="molecule type" value="Genomic_DNA"/>
</dbReference>
<dbReference type="Proteomes" id="UP000002350">
    <property type="component" value="Chromosome"/>
</dbReference>
<evidence type="ECO:0000313" key="1">
    <source>
        <dbReference type="EMBL" id="BAJ02928.1"/>
    </source>
</evidence>
<dbReference type="KEGG" id="svo:SVI_2957"/>
<name>D4ZA83_SHEVD</name>
<keyword evidence="2" id="KW-1185">Reference proteome</keyword>
<dbReference type="STRING" id="637905.SVI_2957"/>
<evidence type="ECO:0008006" key="3">
    <source>
        <dbReference type="Google" id="ProtNLM"/>
    </source>
</evidence>
<gene>
    <name evidence="1" type="ordered locus">SVI_2957</name>
</gene>
<dbReference type="AlphaFoldDB" id="D4ZA83"/>
<accession>D4ZA83</accession>
<evidence type="ECO:0000313" key="2">
    <source>
        <dbReference type="Proteomes" id="UP000002350"/>
    </source>
</evidence>
<reference evidence="2" key="1">
    <citation type="journal article" date="2010" name="Mol. Biosyst.">
        <title>Complete genome sequence and comparative analysis of Shewanella violacea, a psychrophilic and piezophilic bacterium from deep sea floor sediments.</title>
        <authorList>
            <person name="Aono E."/>
            <person name="Baba T."/>
            <person name="Ara T."/>
            <person name="Nishi T."/>
            <person name="Nakamichi T."/>
            <person name="Inamoto E."/>
            <person name="Toyonaga H."/>
            <person name="Hasegawa M."/>
            <person name="Takai Y."/>
            <person name="Okumura Y."/>
            <person name="Baba M."/>
            <person name="Tomita M."/>
            <person name="Kato C."/>
            <person name="Oshima T."/>
            <person name="Nakasone K."/>
            <person name="Mori H."/>
        </authorList>
    </citation>
    <scope>NUCLEOTIDE SEQUENCE [LARGE SCALE GENOMIC DNA]</scope>
    <source>
        <strain evidence="2">JCM 10179 / CIP 106290 / LMG 19151 / DSS12</strain>
    </source>
</reference>